<protein>
    <submittedName>
        <fullName evidence="2">Molybdopterin-guanine dinucleotide biosynthesis protein B</fullName>
    </submittedName>
</protein>
<dbReference type="Proteomes" id="UP000254519">
    <property type="component" value="Unassembled WGS sequence"/>
</dbReference>
<dbReference type="PANTHER" id="PTHR40072:SF1">
    <property type="entry name" value="MOLYBDOPTERIN-GUANINE DINUCLEOTIDE BIOSYNTHESIS ADAPTER PROTEIN"/>
    <property type="match status" value="1"/>
</dbReference>
<dbReference type="Pfam" id="PF03205">
    <property type="entry name" value="MobB"/>
    <property type="match status" value="1"/>
</dbReference>
<reference evidence="2 3" key="1">
    <citation type="submission" date="2018-06" db="EMBL/GenBank/DDBJ databases">
        <authorList>
            <consortium name="Pathogen Informatics"/>
            <person name="Doyle S."/>
        </authorList>
    </citation>
    <scope>NUCLEOTIDE SEQUENCE [LARGE SCALE GENOMIC DNA]</scope>
    <source>
        <strain evidence="3">ATCC 11859 / DSM 33 / NCIB 8841 / NCTC 4822</strain>
    </source>
</reference>
<evidence type="ECO:0000313" key="2">
    <source>
        <dbReference type="EMBL" id="SUI98880.1"/>
    </source>
</evidence>
<name>A0A380BC39_SPOPA</name>
<feature type="domain" description="Molybdopterin-guanine dinucleotide biosynthesis protein B (MobB)" evidence="1">
    <location>
        <begin position="6"/>
        <end position="125"/>
    </location>
</feature>
<dbReference type="Gene3D" id="3.40.50.300">
    <property type="entry name" value="P-loop containing nucleotide triphosphate hydrolases"/>
    <property type="match status" value="1"/>
</dbReference>
<keyword evidence="3" id="KW-1185">Reference proteome</keyword>
<dbReference type="InterPro" id="IPR004435">
    <property type="entry name" value="MobB_dom"/>
</dbReference>
<accession>A0A380BC39</accession>
<gene>
    <name evidence="2" type="primary">mobB</name>
    <name evidence="2" type="ORF">NCTC4822_00313</name>
</gene>
<sequence length="171" mass="18909">MGAVKILHVVGFKDSGKTTLISRWVRLLKSEGLTVSVLKHHGHASSLDMPNENTDGMQFLNNGADMSLVAGAGTAQLLLNEEPSFAQLVHMATLNNPDVLLIEGYKSEQGNKVVIVRDEKDWQALQQLSGIQFVIGHGKMNLHVDVIDRAEKSQVDDWFLQWVKEDGHEAI</sequence>
<dbReference type="SUPFAM" id="SSF52540">
    <property type="entry name" value="P-loop containing nucleoside triphosphate hydrolases"/>
    <property type="match status" value="1"/>
</dbReference>
<evidence type="ECO:0000313" key="3">
    <source>
        <dbReference type="Proteomes" id="UP000254519"/>
    </source>
</evidence>
<organism evidence="2 3">
    <name type="scientific">Sporosarcina pasteurii</name>
    <name type="common">Bacillus pasteurii</name>
    <dbReference type="NCBI Taxonomy" id="1474"/>
    <lineage>
        <taxon>Bacteria</taxon>
        <taxon>Bacillati</taxon>
        <taxon>Bacillota</taxon>
        <taxon>Bacilli</taxon>
        <taxon>Bacillales</taxon>
        <taxon>Caryophanaceae</taxon>
        <taxon>Sporosarcina</taxon>
    </lineage>
</organism>
<dbReference type="AlphaFoldDB" id="A0A380BC39"/>
<proteinExistence type="predicted"/>
<dbReference type="InterPro" id="IPR052539">
    <property type="entry name" value="MGD_biosynthesis_adapter"/>
</dbReference>
<dbReference type="InterPro" id="IPR027417">
    <property type="entry name" value="P-loop_NTPase"/>
</dbReference>
<evidence type="ECO:0000259" key="1">
    <source>
        <dbReference type="Pfam" id="PF03205"/>
    </source>
</evidence>
<dbReference type="RefSeq" id="WP_172481029.1">
    <property type="nucleotide sequence ID" value="NZ_CP160452.1"/>
</dbReference>
<dbReference type="PANTHER" id="PTHR40072">
    <property type="entry name" value="MOLYBDOPTERIN-GUANINE DINUCLEOTIDE BIOSYNTHESIS ADAPTER PROTEIN-RELATED"/>
    <property type="match status" value="1"/>
</dbReference>
<dbReference type="EMBL" id="UGYZ01000002">
    <property type="protein sequence ID" value="SUI98880.1"/>
    <property type="molecule type" value="Genomic_DNA"/>
</dbReference>
<dbReference type="GO" id="GO:0005525">
    <property type="term" value="F:GTP binding"/>
    <property type="evidence" value="ECO:0007669"/>
    <property type="project" value="InterPro"/>
</dbReference>
<dbReference type="NCBIfam" id="TIGR00176">
    <property type="entry name" value="mobB"/>
    <property type="match status" value="1"/>
</dbReference>
<dbReference type="GO" id="GO:0006777">
    <property type="term" value="P:Mo-molybdopterin cofactor biosynthetic process"/>
    <property type="evidence" value="ECO:0007669"/>
    <property type="project" value="InterPro"/>
</dbReference>